<evidence type="ECO:0000256" key="1">
    <source>
        <dbReference type="SAM" id="MobiDB-lite"/>
    </source>
</evidence>
<reference evidence="2 3" key="1">
    <citation type="submission" date="2023-07" db="EMBL/GenBank/DDBJ databases">
        <title>Sorghum-associated microbial communities from plants grown in Nebraska, USA.</title>
        <authorList>
            <person name="Schachtman D."/>
        </authorList>
    </citation>
    <scope>NUCLEOTIDE SEQUENCE [LARGE SCALE GENOMIC DNA]</scope>
    <source>
        <strain evidence="2 3">BE107</strain>
    </source>
</reference>
<sequence length="408" mass="45386">MAGAKNEQPKKVLVTRKLLVYLDSSDYSVLSDPKRMSAEVESVLARLEQFKKEGRVSFVYSGAAICEMAPQEATHATYAEDRANLLSKLCDRNALVSFDRLIAGEAAQVGASEPLPFIPLSEDGDWFPEMKGLISPVDLVQVFRQKMTSLKAGLNRKQRRAAESSTFRRGSLRGSARDSLSDSKNQRGFDELLAAYPMRPGAARILWNHVAGTATKKQAEDAFLESLRDPKWMMSWFHNHHDTLSPVVTWLRGPSVKAAGVVREAATKLRAIRKGGDSEEQARLIKEWRPELIESVWSAIVERSAGSDQTPGIAAIEERSAGLNVMLNAYYTVFADAALTEREPKDSDFADMMHAAYSPYVDIFRADRYMAPHVQRIVTRYGTKVVSRLTELPRSIETALRSSSGISQ</sequence>
<name>A0ABU1RRC6_9GAMM</name>
<evidence type="ECO:0000313" key="3">
    <source>
        <dbReference type="Proteomes" id="UP001254759"/>
    </source>
</evidence>
<dbReference type="RefSeq" id="WP_310091997.1">
    <property type="nucleotide sequence ID" value="NZ_JAVDTT010000002.1"/>
</dbReference>
<evidence type="ECO:0000313" key="2">
    <source>
        <dbReference type="EMBL" id="MDR6841330.1"/>
    </source>
</evidence>
<protein>
    <submittedName>
        <fullName evidence="2">Uncharacterized protein</fullName>
    </submittedName>
</protein>
<keyword evidence="3" id="KW-1185">Reference proteome</keyword>
<comment type="caution">
    <text evidence="2">The sequence shown here is derived from an EMBL/GenBank/DDBJ whole genome shotgun (WGS) entry which is preliminary data.</text>
</comment>
<gene>
    <name evidence="2" type="ORF">J2W94_001615</name>
</gene>
<accession>A0ABU1RRC6</accession>
<feature type="region of interest" description="Disordered" evidence="1">
    <location>
        <begin position="154"/>
        <end position="183"/>
    </location>
</feature>
<dbReference type="Proteomes" id="UP001254759">
    <property type="component" value="Unassembled WGS sequence"/>
</dbReference>
<dbReference type="EMBL" id="JAVDTT010000002">
    <property type="protein sequence ID" value="MDR6841330.1"/>
    <property type="molecule type" value="Genomic_DNA"/>
</dbReference>
<organism evidence="2 3">
    <name type="scientific">Pseudoxanthomonas sacheonensis</name>
    <dbReference type="NCBI Taxonomy" id="443615"/>
    <lineage>
        <taxon>Bacteria</taxon>
        <taxon>Pseudomonadati</taxon>
        <taxon>Pseudomonadota</taxon>
        <taxon>Gammaproteobacteria</taxon>
        <taxon>Lysobacterales</taxon>
        <taxon>Lysobacteraceae</taxon>
        <taxon>Pseudoxanthomonas</taxon>
    </lineage>
</organism>
<proteinExistence type="predicted"/>